<comment type="caution">
    <text evidence="5">The sequence shown here is derived from an EMBL/GenBank/DDBJ whole genome shotgun (WGS) entry which is preliminary data.</text>
</comment>
<dbReference type="CDD" id="cd07377">
    <property type="entry name" value="WHTH_GntR"/>
    <property type="match status" value="1"/>
</dbReference>
<dbReference type="Gene3D" id="1.10.10.10">
    <property type="entry name" value="Winged helix-like DNA-binding domain superfamily/Winged helix DNA-binding domain"/>
    <property type="match status" value="1"/>
</dbReference>
<name>A0A6P0CGN2_9RHOB</name>
<keyword evidence="1" id="KW-0805">Transcription regulation</keyword>
<evidence type="ECO:0000256" key="3">
    <source>
        <dbReference type="ARBA" id="ARBA00023163"/>
    </source>
</evidence>
<dbReference type="Pfam" id="PF07729">
    <property type="entry name" value="FCD"/>
    <property type="match status" value="1"/>
</dbReference>
<keyword evidence="6" id="KW-1185">Reference proteome</keyword>
<evidence type="ECO:0000313" key="6">
    <source>
        <dbReference type="Proteomes" id="UP000468591"/>
    </source>
</evidence>
<dbReference type="InterPro" id="IPR036388">
    <property type="entry name" value="WH-like_DNA-bd_sf"/>
</dbReference>
<dbReference type="EMBL" id="JAABNT010000015">
    <property type="protein sequence ID" value="NEK24448.1"/>
    <property type="molecule type" value="Genomic_DNA"/>
</dbReference>
<keyword evidence="2" id="KW-0238">DNA-binding</keyword>
<evidence type="ECO:0000259" key="4">
    <source>
        <dbReference type="PROSITE" id="PS50949"/>
    </source>
</evidence>
<evidence type="ECO:0000313" key="5">
    <source>
        <dbReference type="EMBL" id="NEK24448.1"/>
    </source>
</evidence>
<dbReference type="SUPFAM" id="SSF48008">
    <property type="entry name" value="GntR ligand-binding domain-like"/>
    <property type="match status" value="1"/>
</dbReference>
<dbReference type="AlphaFoldDB" id="A0A6P0CGN2"/>
<dbReference type="InterPro" id="IPR000524">
    <property type="entry name" value="Tscrpt_reg_HTH_GntR"/>
</dbReference>
<protein>
    <submittedName>
        <fullName evidence="5">FCD domain-containing protein</fullName>
    </submittedName>
</protein>
<dbReference type="InterPro" id="IPR011711">
    <property type="entry name" value="GntR_C"/>
</dbReference>
<dbReference type="Pfam" id="PF00392">
    <property type="entry name" value="GntR"/>
    <property type="match status" value="1"/>
</dbReference>
<evidence type="ECO:0000256" key="2">
    <source>
        <dbReference type="ARBA" id="ARBA00023125"/>
    </source>
</evidence>
<dbReference type="Gene3D" id="1.20.120.530">
    <property type="entry name" value="GntR ligand-binding domain-like"/>
    <property type="match status" value="1"/>
</dbReference>
<feature type="domain" description="HTH gntR-type" evidence="4">
    <location>
        <begin position="12"/>
        <end position="80"/>
    </location>
</feature>
<sequence>MQQNREMEDHDLSENLRVLQAIRQIVTNNLIPSDGRLPTERNLAAEFGAGRRSVRRALDQLEAEGLVWRKQGKGTFVGQPPDPTEELAARIVSEVDPLTAMEARLCIEPALADLCARRASAEDVAKLRQLAERTHQAGEAEATELWDGALHRAIARIAGNRVMLTAFTLIDEVRMGEEWQRERHRARTPKARAAYDDQHNRIIDAIDARNGAAAADAMREHLNTLFENLKHSLEKEGR</sequence>
<dbReference type="GO" id="GO:0003677">
    <property type="term" value="F:DNA binding"/>
    <property type="evidence" value="ECO:0007669"/>
    <property type="project" value="UniProtKB-KW"/>
</dbReference>
<dbReference type="Proteomes" id="UP000468591">
    <property type="component" value="Unassembled WGS sequence"/>
</dbReference>
<dbReference type="GO" id="GO:0003700">
    <property type="term" value="F:DNA-binding transcription factor activity"/>
    <property type="evidence" value="ECO:0007669"/>
    <property type="project" value="InterPro"/>
</dbReference>
<keyword evidence="3" id="KW-0804">Transcription</keyword>
<dbReference type="RefSeq" id="WP_164355373.1">
    <property type="nucleotide sequence ID" value="NZ_JBHSVZ010000001.1"/>
</dbReference>
<dbReference type="InterPro" id="IPR008920">
    <property type="entry name" value="TF_FadR/GntR_C"/>
</dbReference>
<proteinExistence type="predicted"/>
<organism evidence="5 6">
    <name type="scientific">Sulfitobacter sediminilitoris</name>
    <dbReference type="NCBI Taxonomy" id="2698830"/>
    <lineage>
        <taxon>Bacteria</taxon>
        <taxon>Pseudomonadati</taxon>
        <taxon>Pseudomonadota</taxon>
        <taxon>Alphaproteobacteria</taxon>
        <taxon>Rhodobacterales</taxon>
        <taxon>Roseobacteraceae</taxon>
        <taxon>Sulfitobacter</taxon>
    </lineage>
</organism>
<dbReference type="SUPFAM" id="SSF46785">
    <property type="entry name" value="Winged helix' DNA-binding domain"/>
    <property type="match status" value="1"/>
</dbReference>
<evidence type="ECO:0000256" key="1">
    <source>
        <dbReference type="ARBA" id="ARBA00023015"/>
    </source>
</evidence>
<dbReference type="PROSITE" id="PS50949">
    <property type="entry name" value="HTH_GNTR"/>
    <property type="match status" value="1"/>
</dbReference>
<gene>
    <name evidence="5" type="ORF">GV827_18855</name>
</gene>
<reference evidence="5 6" key="1">
    <citation type="submission" date="2020-01" db="EMBL/GenBank/DDBJ databases">
        <title>Sulfitobacter sediminilitoris sp. nov., isolated from a tidal flat.</title>
        <authorList>
            <person name="Park S."/>
            <person name="Yoon J.-H."/>
        </authorList>
    </citation>
    <scope>NUCLEOTIDE SEQUENCE [LARGE SCALE GENOMIC DNA]</scope>
    <source>
        <strain evidence="5 6">JBTF-M27</strain>
    </source>
</reference>
<dbReference type="SMART" id="SM00345">
    <property type="entry name" value="HTH_GNTR"/>
    <property type="match status" value="1"/>
</dbReference>
<dbReference type="PANTHER" id="PTHR43537">
    <property type="entry name" value="TRANSCRIPTIONAL REGULATOR, GNTR FAMILY"/>
    <property type="match status" value="1"/>
</dbReference>
<dbReference type="PRINTS" id="PR00035">
    <property type="entry name" value="HTHGNTR"/>
</dbReference>
<dbReference type="InterPro" id="IPR036390">
    <property type="entry name" value="WH_DNA-bd_sf"/>
</dbReference>
<dbReference type="PANTHER" id="PTHR43537:SF5">
    <property type="entry name" value="UXU OPERON TRANSCRIPTIONAL REGULATOR"/>
    <property type="match status" value="1"/>
</dbReference>
<dbReference type="SMART" id="SM00895">
    <property type="entry name" value="FCD"/>
    <property type="match status" value="1"/>
</dbReference>
<accession>A0A6P0CGN2</accession>